<dbReference type="EMBL" id="HQ316583">
    <property type="protein sequence ID" value="AGG54232.1"/>
    <property type="molecule type" value="Genomic_DNA"/>
</dbReference>
<gene>
    <name evidence="1" type="ORF">CYXG_00168</name>
</gene>
<dbReference type="KEGG" id="vg:15013590"/>
<accession>M1UG51</accession>
<dbReference type="OrthoDB" id="26610at10239"/>
<keyword evidence="2" id="KW-1185">Reference proteome</keyword>
<evidence type="ECO:0000313" key="2">
    <source>
        <dbReference type="Proteomes" id="UP000203282"/>
    </source>
</evidence>
<dbReference type="GeneID" id="15013590"/>
<proteinExistence type="predicted"/>
<evidence type="ECO:0000313" key="1">
    <source>
        <dbReference type="EMBL" id="AGG54232.1"/>
    </source>
</evidence>
<protein>
    <submittedName>
        <fullName evidence="1">Uncharacterized protein</fullName>
    </submittedName>
</protein>
<organism evidence="1 2">
    <name type="scientific">Synechococcus phage S-SSM4</name>
    <dbReference type="NCBI Taxonomy" id="536466"/>
    <lineage>
        <taxon>Viruses</taxon>
        <taxon>Duplodnaviria</taxon>
        <taxon>Heunggongvirae</taxon>
        <taxon>Uroviricota</taxon>
        <taxon>Caudoviricetes</taxon>
        <taxon>Pantevenvirales</taxon>
        <taxon>Kyanoviridae</taxon>
        <taxon>Greenvirus</taxon>
        <taxon>Greenvirus ssm4</taxon>
    </lineage>
</organism>
<sequence>MLTTKKRNMEIAQIIDSAIFEYYSEQGLPVPQWRQTKNPQWWVDYLTELGLDSNNK</sequence>
<dbReference type="RefSeq" id="YP_007677357.1">
    <property type="nucleotide sequence ID" value="NC_020875.1"/>
</dbReference>
<reference evidence="1 2" key="1">
    <citation type="submission" date="2010-03" db="EMBL/GenBank/DDBJ databases">
        <title>The Genome Sequence of Cyanophage S-SSM4.</title>
        <authorList>
            <consortium name="The Broad Institute Genome Sequencing Platform"/>
            <person name="Henn M.R."/>
            <person name="Sullivan M.S."/>
            <person name="Osburne M.S."/>
            <person name="Levin J."/>
            <person name="Malboeuf C."/>
            <person name="Casali M."/>
            <person name="Russ C."/>
            <person name="Lennon N."/>
            <person name="Erlich R."/>
            <person name="Young S.K."/>
            <person name="Koehrsen M."/>
            <person name="Yandava C."/>
            <person name="Zeng Q."/>
            <person name="Alvarado L."/>
            <person name="Anderson S."/>
            <person name="Berlin A."/>
            <person name="Borenstein D."/>
            <person name="Chen Z."/>
            <person name="Engels R."/>
            <person name="Freedman E."/>
            <person name="Gellesch M."/>
            <person name="Goldberg J."/>
            <person name="Green L."/>
            <person name="Griggs A."/>
            <person name="Gujja S."/>
            <person name="Heiman D."/>
            <person name="Hepburn T."/>
            <person name="Howarth C."/>
            <person name="Jen D."/>
            <person name="Larson L."/>
            <person name="Lewis B."/>
            <person name="Mehta T."/>
            <person name="Park D."/>
            <person name="Pearson M."/>
            <person name="Roberts A."/>
            <person name="Ryan E."/>
            <person name="Saif S."/>
            <person name="Shea T."/>
            <person name="Shenoy N."/>
            <person name="Sisk P."/>
            <person name="Stolte C."/>
            <person name="Sykes S."/>
            <person name="Walk T."/>
            <person name="White J."/>
            <person name="Yu Q."/>
            <person name="Coleman M.L."/>
            <person name="Huang K.H."/>
            <person name="Weigele P.R."/>
            <person name="DeFrancesco A.S."/>
            <person name="Kern S.E."/>
            <person name="Thompson L.R."/>
            <person name="Fu R."/>
            <person name="Hombeck B."/>
            <person name="Chisholm S.W."/>
            <person name="Haas B."/>
            <person name="Nusbaum C."/>
            <person name="Galagan J."/>
            <person name="Birren B."/>
        </authorList>
    </citation>
    <scope>NUCLEOTIDE SEQUENCE [LARGE SCALE GENOMIC DNA]</scope>
    <source>
        <strain evidence="1 2">S-SSM4</strain>
    </source>
</reference>
<name>M1UG51_9CAUD</name>
<dbReference type="Proteomes" id="UP000203282">
    <property type="component" value="Segment"/>
</dbReference>